<dbReference type="PANTHER" id="PTHR10887">
    <property type="entry name" value="DNA2/NAM7 HELICASE FAMILY"/>
    <property type="match status" value="1"/>
</dbReference>
<keyword evidence="3 8" id="KW-0479">Metal-binding</keyword>
<dbReference type="Pfam" id="PF13087">
    <property type="entry name" value="AAA_12"/>
    <property type="match status" value="1"/>
</dbReference>
<dbReference type="GO" id="GO:0002376">
    <property type="term" value="P:immune system process"/>
    <property type="evidence" value="ECO:0007669"/>
    <property type="project" value="UniProtKB-KW"/>
</dbReference>
<dbReference type="CDD" id="cd18808">
    <property type="entry name" value="SF1_C_Upf1"/>
    <property type="match status" value="1"/>
</dbReference>
<dbReference type="Pfam" id="PF13086">
    <property type="entry name" value="AAA_11"/>
    <property type="match status" value="1"/>
</dbReference>
<dbReference type="InterPro" id="IPR041677">
    <property type="entry name" value="DNA2/NAM7_AAA_11"/>
</dbReference>
<feature type="compositionally biased region" description="Gly residues" evidence="10">
    <location>
        <begin position="17"/>
        <end position="31"/>
    </location>
</feature>
<evidence type="ECO:0000259" key="12">
    <source>
        <dbReference type="PROSITE" id="PS51981"/>
    </source>
</evidence>
<evidence type="ECO:0000256" key="9">
    <source>
        <dbReference type="SAM" id="Coils"/>
    </source>
</evidence>
<keyword evidence="14" id="KW-1185">Reference proteome</keyword>
<evidence type="ECO:0000259" key="11">
    <source>
        <dbReference type="PROSITE" id="PS50103"/>
    </source>
</evidence>
<keyword evidence="13" id="KW-0378">Hydrolase</keyword>
<dbReference type="InterPro" id="IPR027417">
    <property type="entry name" value="P-loop_NTPase"/>
</dbReference>
<evidence type="ECO:0000256" key="2">
    <source>
        <dbReference type="ARBA" id="ARBA00022490"/>
    </source>
</evidence>
<evidence type="ECO:0000256" key="6">
    <source>
        <dbReference type="ARBA" id="ARBA00022833"/>
    </source>
</evidence>
<keyword evidence="2" id="KW-0963">Cytoplasm</keyword>
<dbReference type="Proteomes" id="UP000800038">
    <property type="component" value="Unassembled WGS sequence"/>
</dbReference>
<gene>
    <name evidence="13" type="ORF">EJ02DRAFT_439258</name>
</gene>
<evidence type="ECO:0000256" key="4">
    <source>
        <dbReference type="ARBA" id="ARBA00022771"/>
    </source>
</evidence>
<keyword evidence="5" id="KW-0347">Helicase</keyword>
<feature type="domain" description="C3H1-type" evidence="11">
    <location>
        <begin position="31"/>
        <end position="58"/>
    </location>
</feature>
<feature type="region of interest" description="Disordered" evidence="10">
    <location>
        <begin position="290"/>
        <end position="309"/>
    </location>
</feature>
<evidence type="ECO:0000256" key="3">
    <source>
        <dbReference type="ARBA" id="ARBA00022723"/>
    </source>
</evidence>
<feature type="compositionally biased region" description="Basic residues" evidence="10">
    <location>
        <begin position="7"/>
        <end position="16"/>
    </location>
</feature>
<dbReference type="GO" id="GO:0005737">
    <property type="term" value="C:cytoplasm"/>
    <property type="evidence" value="ECO:0007669"/>
    <property type="project" value="UniProtKB-SubCell"/>
</dbReference>
<evidence type="ECO:0000256" key="5">
    <source>
        <dbReference type="ARBA" id="ARBA00022806"/>
    </source>
</evidence>
<dbReference type="CDD" id="cd17936">
    <property type="entry name" value="EEXXEc_NFX1"/>
    <property type="match status" value="1"/>
</dbReference>
<evidence type="ECO:0000313" key="14">
    <source>
        <dbReference type="Proteomes" id="UP000800038"/>
    </source>
</evidence>
<dbReference type="EMBL" id="ML976273">
    <property type="protein sequence ID" value="KAF1935416.1"/>
    <property type="molecule type" value="Genomic_DNA"/>
</dbReference>
<feature type="zinc finger region" description="C3H1-type" evidence="8">
    <location>
        <begin position="31"/>
        <end position="58"/>
    </location>
</feature>
<dbReference type="GO" id="GO:0031048">
    <property type="term" value="P:regulatory ncRNA-mediated heterochromatin formation"/>
    <property type="evidence" value="ECO:0007669"/>
    <property type="project" value="TreeGrafter"/>
</dbReference>
<dbReference type="GO" id="GO:0004386">
    <property type="term" value="F:helicase activity"/>
    <property type="evidence" value="ECO:0007669"/>
    <property type="project" value="InterPro"/>
</dbReference>
<feature type="region of interest" description="Disordered" evidence="10">
    <location>
        <begin position="1"/>
        <end position="31"/>
    </location>
</feature>
<evidence type="ECO:0000313" key="13">
    <source>
        <dbReference type="EMBL" id="KAF1935416.1"/>
    </source>
</evidence>
<dbReference type="PROSITE" id="PS50103">
    <property type="entry name" value="ZF_C3H1"/>
    <property type="match status" value="1"/>
</dbReference>
<dbReference type="InterPro" id="IPR047187">
    <property type="entry name" value="SF1_C_Upf1"/>
</dbReference>
<dbReference type="Gene3D" id="3.40.50.300">
    <property type="entry name" value="P-loop containing nucleotide triphosphate hydrolases"/>
    <property type="match status" value="2"/>
</dbReference>
<dbReference type="GO" id="GO:0008270">
    <property type="term" value="F:zinc ion binding"/>
    <property type="evidence" value="ECO:0007669"/>
    <property type="project" value="UniProtKB-KW"/>
</dbReference>
<feature type="compositionally biased region" description="Acidic residues" evidence="10">
    <location>
        <begin position="291"/>
        <end position="300"/>
    </location>
</feature>
<evidence type="ECO:0000256" key="10">
    <source>
        <dbReference type="SAM" id="MobiDB-lite"/>
    </source>
</evidence>
<dbReference type="GO" id="GO:0031380">
    <property type="term" value="C:nuclear RNA-directed RNA polymerase complex"/>
    <property type="evidence" value="ECO:0007669"/>
    <property type="project" value="TreeGrafter"/>
</dbReference>
<dbReference type="Pfam" id="PF20173">
    <property type="entry name" value="ZnF_RZ-type"/>
    <property type="match status" value="1"/>
</dbReference>
<feature type="region of interest" description="Disordered" evidence="10">
    <location>
        <begin position="1080"/>
        <end position="1107"/>
    </location>
</feature>
<dbReference type="PROSITE" id="PS51981">
    <property type="entry name" value="ZF_RZ"/>
    <property type="match status" value="1"/>
</dbReference>
<name>A0A6A5SAH5_9PLEO</name>
<reference evidence="13" key="1">
    <citation type="journal article" date="2020" name="Stud. Mycol.">
        <title>101 Dothideomycetes genomes: a test case for predicting lifestyles and emergence of pathogens.</title>
        <authorList>
            <person name="Haridas S."/>
            <person name="Albert R."/>
            <person name="Binder M."/>
            <person name="Bloem J."/>
            <person name="Labutti K."/>
            <person name="Salamov A."/>
            <person name="Andreopoulos B."/>
            <person name="Baker S."/>
            <person name="Barry K."/>
            <person name="Bills G."/>
            <person name="Bluhm B."/>
            <person name="Cannon C."/>
            <person name="Castanera R."/>
            <person name="Culley D."/>
            <person name="Daum C."/>
            <person name="Ezra D."/>
            <person name="Gonzalez J."/>
            <person name="Henrissat B."/>
            <person name="Kuo A."/>
            <person name="Liang C."/>
            <person name="Lipzen A."/>
            <person name="Lutzoni F."/>
            <person name="Magnuson J."/>
            <person name="Mondo S."/>
            <person name="Nolan M."/>
            <person name="Ohm R."/>
            <person name="Pangilinan J."/>
            <person name="Park H.-J."/>
            <person name="Ramirez L."/>
            <person name="Alfaro M."/>
            <person name="Sun H."/>
            <person name="Tritt A."/>
            <person name="Yoshinaga Y."/>
            <person name="Zwiers L.-H."/>
            <person name="Turgeon B."/>
            <person name="Goodwin S."/>
            <person name="Spatafora J."/>
            <person name="Crous P."/>
            <person name="Grigoriev I."/>
        </authorList>
    </citation>
    <scope>NUCLEOTIDE SEQUENCE</scope>
    <source>
        <strain evidence="13">CBS 161.51</strain>
    </source>
</reference>
<keyword evidence="4 8" id="KW-0863">Zinc-finger</keyword>
<organism evidence="13 14">
    <name type="scientific">Clathrospora elynae</name>
    <dbReference type="NCBI Taxonomy" id="706981"/>
    <lineage>
        <taxon>Eukaryota</taxon>
        <taxon>Fungi</taxon>
        <taxon>Dikarya</taxon>
        <taxon>Ascomycota</taxon>
        <taxon>Pezizomycotina</taxon>
        <taxon>Dothideomycetes</taxon>
        <taxon>Pleosporomycetidae</taxon>
        <taxon>Pleosporales</taxon>
        <taxon>Diademaceae</taxon>
        <taxon>Clathrospora</taxon>
    </lineage>
</organism>
<dbReference type="SUPFAM" id="SSF52540">
    <property type="entry name" value="P-loop containing nucleoside triphosphate hydrolases"/>
    <property type="match status" value="1"/>
</dbReference>
<protein>
    <submittedName>
        <fullName evidence="13">P-loop containing nucleoside triphosphate hydrolase protein</fullName>
    </submittedName>
</protein>
<proteinExistence type="predicted"/>
<dbReference type="InterPro" id="IPR041679">
    <property type="entry name" value="DNA2/NAM7-like_C"/>
</dbReference>
<comment type="subcellular location">
    <subcellularLocation>
        <location evidence="1">Cytoplasm</location>
    </subcellularLocation>
</comment>
<feature type="compositionally biased region" description="Polar residues" evidence="10">
    <location>
        <begin position="1087"/>
        <end position="1100"/>
    </location>
</feature>
<dbReference type="InterPro" id="IPR046439">
    <property type="entry name" value="ZF_RZ_dom"/>
</dbReference>
<feature type="domain" description="RZ-type" evidence="12">
    <location>
        <begin position="1834"/>
        <end position="1910"/>
    </location>
</feature>
<feature type="coiled-coil region" evidence="9">
    <location>
        <begin position="1562"/>
        <end position="1589"/>
    </location>
</feature>
<dbReference type="FunFam" id="3.40.50.300:FF:001660">
    <property type="entry name" value="NF-X1 finger and helicase protein, putative"/>
    <property type="match status" value="1"/>
</dbReference>
<dbReference type="InterPro" id="IPR000571">
    <property type="entry name" value="Znf_CCCH"/>
</dbReference>
<dbReference type="InterPro" id="IPR045055">
    <property type="entry name" value="DNA2/NAM7-like"/>
</dbReference>
<keyword evidence="6 8" id="KW-0862">Zinc</keyword>
<accession>A0A6A5SAH5</accession>
<keyword evidence="7" id="KW-0391">Immunity</keyword>
<keyword evidence="5" id="KW-0067">ATP-binding</keyword>
<sequence>MADRGRGRGGRGRGWRGGRGGGPGRGGGGANGGGNVCYEFRNSGACKKTNCPYTHELDGQRKRVAESEEQQQARGNYNDFKKYLSTSYAPSDTHVMRQVWERASAILNEGDRDWIQQLPKDLAKNEGKYNGLAHVKAIVLRKAKSYDQDDYIKTAKAFLDVITDSSLLDCLAVDTYVDAIYIFISGSKGKRAYPFLQHLCETLVAARTDDSSSVSQKILEQALVKLSIVLYELLKRDRHARLNELLEPLVETLTNAAEIIPTEVPSPAATLVNKFLGDIHQMVARAKGLVQEEEDSDDDQPTNLPRVASSYPRDLVIPNDRHDNDKKDITDIVIFPTRDEIMSDAKEFLPSTDPNQPHFITNQVERHIDTQFRLLRHDIFGEQKSALARYMHATTEDPTMLSNPRVSLGDMRVYNYSNAHVSYLPFDKRRGLEALVSFPHPLAVRKKMDAGKQAWWEESKRLEEGSLLSFIWIQDAIVEHLFLTVSHKKTRPDKEGGSLTGHGALATITTRLATQDSGTLRKLWVVPDPYDDATNRKIYHDVPPPLYARSSGFKYPLGPILNDGADAINVDPSSSCDDAKLIDDIATKTGLDAGQCKALIAALNREFAFIQGPPGTGKSFVGLQIMRILLGIKDKADLGPIVVVCYTNHALDQFLEHLIKIGLTKVIRVGGQSHSEMLEGYNLRGISKEETKTRTESYEIAMAYRDLEDCEMEATNLLGRLHAIYRKGEWSSLDQHLSQKYRKIHDQFQEVDSEGFTSVGPHPFERWKFGSKADKKQAATANTMNLTNIIQKANTNVNSLNYPEKYALMKKWIDEVCFDIIASFSAVVDKATETQQRKSNIHDESDRRILQGSDVIGVTTSGLAKQISLLKHVRCKVIICEEAGEVMEPHMISAMLPTIEHCIQIGDHEQLRPTINNFKELSLESAHGLLYKLDRSQFERLSIGEKGRPSVPVAQLEVQRRMRPEVSTLIRETIYPRLSDHTSTLNLPDVMGMRKNVFWLDHRYLENDRESDIHHSKSASNPWEVDLVHAMVRHVVRQGVYRSSDIAVLTPYTGQLQKLRSAMRGDFEIVLSDRDQEALENDGFTVNDDSPTTSQGPAQQDHQRKPLQKKQLSDLLRIATVDNFQGEEAKIIIVSLVRSNDNKKVGFLKTTNRVNVLLSRAQHGMYLIGNSETYSNVAMWQKVIEMLRAEDSIGDAIELCCPRHSDKILQVCEPDDFMRLSPEGGCMEACAERLTECGHQCQAKCHSEAMHAVFRCEKPCQRRYVPCDHPCQKPTCGEDCGKCMVPTDNVALPCGHVKNNVACHRTLDLKSIHCDVVMPKEVPGCKHTVEIKCSVVVAKENFKCPSPCATILSCGHRCPGNCGHCNYTDEAAPAITTALGSVIVEQTVGLAGDLARYAASILAAPSSAMSHARLALRNAPGLASIKLAARCLALLRAIGFRAISDAQSSCHAKCGIKSEQSPDIILGTLYRDIDINESPIVVLGCGHFWTIEALDGHVGLKDVYEIDPRTGGFISLIDNRELQAVVPKCPGGCGVPIQQHATQRYNRLINRAVIAEQSRRFIATGMQEMQELEGKIDELRDDLDGSRKKLTAFLNAKAQLRGMIQQLSDHTVQNLEKTIRDRCTESANLVNTIKAFQKRSSAQHQPGNKLHDAITHSENQTASLDTVMANLSLDAPPATPKSHLDLRISLGGRLLELKVVCLTLEYKFGLTQITQGKLTASSPQVKISGGPLAYKVFQAMSLCRKLLTDCINGNLPKLAVETILYYARIAQVFGSSGIAQDGDRTKALEYRDTAKTLLDEAKKLCNNAFRDRDTLLQAVDNYRNLLDKEFYEEVSAEELKAIKQAMVTGRGGISTHSGHWYNCANGHSFAIGECGMPMQQARCPECGAPIGGQHHTAAAGVTRALDIEMR</sequence>
<evidence type="ECO:0000256" key="7">
    <source>
        <dbReference type="ARBA" id="ARBA00022859"/>
    </source>
</evidence>
<dbReference type="GO" id="GO:0016787">
    <property type="term" value="F:hydrolase activity"/>
    <property type="evidence" value="ECO:0007669"/>
    <property type="project" value="UniProtKB-KW"/>
</dbReference>
<dbReference type="OrthoDB" id="2423195at2759"/>
<keyword evidence="5" id="KW-0547">Nucleotide-binding</keyword>
<dbReference type="PANTHER" id="PTHR10887:SF445">
    <property type="entry name" value="NFX1-TYPE ZINC FINGER-CONTAINING PROTEIN 1"/>
    <property type="match status" value="1"/>
</dbReference>
<keyword evidence="9" id="KW-0175">Coiled coil</keyword>
<evidence type="ECO:0000256" key="1">
    <source>
        <dbReference type="ARBA" id="ARBA00004496"/>
    </source>
</evidence>
<evidence type="ECO:0000256" key="8">
    <source>
        <dbReference type="PROSITE-ProRule" id="PRU00723"/>
    </source>
</evidence>